<evidence type="ECO:0000256" key="3">
    <source>
        <dbReference type="ARBA" id="ARBA00012438"/>
    </source>
</evidence>
<dbReference type="Gene3D" id="1.10.287.130">
    <property type="match status" value="1"/>
</dbReference>
<dbReference type="InterPro" id="IPR050428">
    <property type="entry name" value="TCS_sensor_his_kinase"/>
</dbReference>
<dbReference type="PROSITE" id="PS50885">
    <property type="entry name" value="HAMP"/>
    <property type="match status" value="1"/>
</dbReference>
<keyword evidence="9" id="KW-0902">Two-component regulatory system</keyword>
<dbReference type="Pfam" id="PF02518">
    <property type="entry name" value="HATPase_c"/>
    <property type="match status" value="1"/>
</dbReference>
<dbReference type="SUPFAM" id="SSF55874">
    <property type="entry name" value="ATPase domain of HSP90 chaperone/DNA topoisomerase II/histidine kinase"/>
    <property type="match status" value="1"/>
</dbReference>
<evidence type="ECO:0000256" key="5">
    <source>
        <dbReference type="ARBA" id="ARBA00022679"/>
    </source>
</evidence>
<evidence type="ECO:0000256" key="9">
    <source>
        <dbReference type="ARBA" id="ARBA00023012"/>
    </source>
</evidence>
<evidence type="ECO:0000256" key="11">
    <source>
        <dbReference type="SAM" id="Phobius"/>
    </source>
</evidence>
<protein>
    <recommendedName>
        <fullName evidence="3">histidine kinase</fullName>
        <ecNumber evidence="3">2.7.13.3</ecNumber>
    </recommendedName>
</protein>
<evidence type="ECO:0000256" key="6">
    <source>
        <dbReference type="ARBA" id="ARBA00022692"/>
    </source>
</evidence>
<dbReference type="PANTHER" id="PTHR45436:SF4">
    <property type="entry name" value="SENSOR PROTEIN PHOQ"/>
    <property type="match status" value="1"/>
</dbReference>
<dbReference type="PRINTS" id="PR00344">
    <property type="entry name" value="BCTRLSENSOR"/>
</dbReference>
<evidence type="ECO:0000256" key="4">
    <source>
        <dbReference type="ARBA" id="ARBA00022553"/>
    </source>
</evidence>
<evidence type="ECO:0000256" key="2">
    <source>
        <dbReference type="ARBA" id="ARBA00004370"/>
    </source>
</evidence>
<comment type="catalytic activity">
    <reaction evidence="1">
        <text>ATP + protein L-histidine = ADP + protein N-phospho-L-histidine.</text>
        <dbReference type="EC" id="2.7.13.3"/>
    </reaction>
</comment>
<dbReference type="PROSITE" id="PS50109">
    <property type="entry name" value="HIS_KIN"/>
    <property type="match status" value="1"/>
</dbReference>
<evidence type="ECO:0000256" key="1">
    <source>
        <dbReference type="ARBA" id="ARBA00000085"/>
    </source>
</evidence>
<keyword evidence="5" id="KW-0808">Transferase</keyword>
<comment type="caution">
    <text evidence="14">The sequence shown here is derived from an EMBL/GenBank/DDBJ whole genome shotgun (WGS) entry which is preliminary data.</text>
</comment>
<reference evidence="14 15" key="1">
    <citation type="submission" date="2022-01" db="EMBL/GenBank/DDBJ databases">
        <title>Paraglaciecola sp. G1-23.</title>
        <authorList>
            <person name="Jin M.S."/>
            <person name="Han D.M."/>
            <person name="Kim H.M."/>
            <person name="Jeon C.O."/>
        </authorList>
    </citation>
    <scope>NUCLEOTIDE SEQUENCE [LARGE SCALE GENOMIC DNA]</scope>
    <source>
        <strain evidence="14 15">G1-23</strain>
    </source>
</reference>
<organism evidence="14 15">
    <name type="scientific">Paraglaciecola algarum</name>
    <dbReference type="NCBI Taxonomy" id="3050085"/>
    <lineage>
        <taxon>Bacteria</taxon>
        <taxon>Pseudomonadati</taxon>
        <taxon>Pseudomonadota</taxon>
        <taxon>Gammaproteobacteria</taxon>
        <taxon>Alteromonadales</taxon>
        <taxon>Alteromonadaceae</taxon>
        <taxon>Paraglaciecola</taxon>
    </lineage>
</organism>
<keyword evidence="14" id="KW-0067">ATP-binding</keyword>
<dbReference type="InterPro" id="IPR004358">
    <property type="entry name" value="Sig_transdc_His_kin-like_C"/>
</dbReference>
<dbReference type="GO" id="GO:0005524">
    <property type="term" value="F:ATP binding"/>
    <property type="evidence" value="ECO:0007669"/>
    <property type="project" value="UniProtKB-KW"/>
</dbReference>
<evidence type="ECO:0000313" key="14">
    <source>
        <dbReference type="EMBL" id="MCF2949938.1"/>
    </source>
</evidence>
<dbReference type="InterPro" id="IPR036890">
    <property type="entry name" value="HATPase_C_sf"/>
</dbReference>
<dbReference type="InterPro" id="IPR003660">
    <property type="entry name" value="HAMP_dom"/>
</dbReference>
<evidence type="ECO:0000259" key="13">
    <source>
        <dbReference type="PROSITE" id="PS50885"/>
    </source>
</evidence>
<dbReference type="InterPro" id="IPR005467">
    <property type="entry name" value="His_kinase_dom"/>
</dbReference>
<evidence type="ECO:0000256" key="8">
    <source>
        <dbReference type="ARBA" id="ARBA00022989"/>
    </source>
</evidence>
<dbReference type="InterPro" id="IPR003594">
    <property type="entry name" value="HATPase_dom"/>
</dbReference>
<keyword evidence="15" id="KW-1185">Reference proteome</keyword>
<dbReference type="Gene3D" id="3.30.565.10">
    <property type="entry name" value="Histidine kinase-like ATPase, C-terminal domain"/>
    <property type="match status" value="1"/>
</dbReference>
<dbReference type="EC" id="2.7.13.3" evidence="3"/>
<keyword evidence="7" id="KW-0418">Kinase</keyword>
<dbReference type="RefSeq" id="WP_235314040.1">
    <property type="nucleotide sequence ID" value="NZ_JAKGAS010000012.1"/>
</dbReference>
<gene>
    <name evidence="14" type="ORF">L0668_17595</name>
</gene>
<dbReference type="PANTHER" id="PTHR45436">
    <property type="entry name" value="SENSOR HISTIDINE KINASE YKOH"/>
    <property type="match status" value="1"/>
</dbReference>
<keyword evidence="14" id="KW-0547">Nucleotide-binding</keyword>
<name>A0ABS9DAF1_9ALTE</name>
<accession>A0ABS9DAF1</accession>
<keyword evidence="4" id="KW-0597">Phosphoprotein</keyword>
<evidence type="ECO:0000256" key="10">
    <source>
        <dbReference type="ARBA" id="ARBA00023136"/>
    </source>
</evidence>
<sequence length="437" mass="48886">MQNLSLRLRTFAAALLTLFIFIPLTAFTLEKAFNSSLTQSMLQQLRVQSLSLISEFEFVKGKVAMPEQLYNDQFNIPGSGLYAFIQSEQGLLWQSLSTLNWQDIPNIPGPQIGEEDFSFHQEYFLYAYTAEFEHPKGYQAVSFYILQDKNVFDTEKQKFANTLWKWLGLVAILLLVLLLISLNAALLPINKLNKQIRLAEKGQLKRVDQQYPPELEKLKTSINHLLDSEEQQRSRYKNSLSDLAHSLKTPLAVLSSNSALPSDAREPIQQIDMQIQRQLKRAVAGTSGAFEKGVEIKPVVKKLLNAMSKVYVDKKLELSYQEDEQNGQFQGDITDLMEILGNVIDNACKAASSKVLVSTKVMQKNVQVTIEDDGSGIPADKQQSLLKRGTRLDSYKEGQGIGMAVVSDLLAAYQGKLEITTSALGGAAITLIFNLNK</sequence>
<evidence type="ECO:0000313" key="15">
    <source>
        <dbReference type="Proteomes" id="UP001521137"/>
    </source>
</evidence>
<keyword evidence="8 11" id="KW-1133">Transmembrane helix</keyword>
<comment type="subcellular location">
    <subcellularLocation>
        <location evidence="2">Membrane</location>
    </subcellularLocation>
</comment>
<dbReference type="SMART" id="SM00387">
    <property type="entry name" value="HATPase_c"/>
    <property type="match status" value="1"/>
</dbReference>
<keyword evidence="6 11" id="KW-0812">Transmembrane</keyword>
<dbReference type="Proteomes" id="UP001521137">
    <property type="component" value="Unassembled WGS sequence"/>
</dbReference>
<evidence type="ECO:0000256" key="7">
    <source>
        <dbReference type="ARBA" id="ARBA00022777"/>
    </source>
</evidence>
<dbReference type="EMBL" id="JAKGAS010000012">
    <property type="protein sequence ID" value="MCF2949938.1"/>
    <property type="molecule type" value="Genomic_DNA"/>
</dbReference>
<evidence type="ECO:0000259" key="12">
    <source>
        <dbReference type="PROSITE" id="PS50109"/>
    </source>
</evidence>
<keyword evidence="10 11" id="KW-0472">Membrane</keyword>
<feature type="domain" description="Histidine kinase" evidence="12">
    <location>
        <begin position="242"/>
        <end position="437"/>
    </location>
</feature>
<feature type="domain" description="HAMP" evidence="13">
    <location>
        <begin position="183"/>
        <end position="234"/>
    </location>
</feature>
<feature type="transmembrane region" description="Helical" evidence="11">
    <location>
        <begin position="163"/>
        <end position="187"/>
    </location>
</feature>
<proteinExistence type="predicted"/>